<name>A0A9P5PV45_9AGAR</name>
<gene>
    <name evidence="1" type="ORF">BDP27DRAFT_1363237</name>
</gene>
<keyword evidence="2" id="KW-1185">Reference proteome</keyword>
<dbReference type="Proteomes" id="UP000772434">
    <property type="component" value="Unassembled WGS sequence"/>
</dbReference>
<evidence type="ECO:0000313" key="2">
    <source>
        <dbReference type="Proteomes" id="UP000772434"/>
    </source>
</evidence>
<dbReference type="EMBL" id="JADNRY010000048">
    <property type="protein sequence ID" value="KAF9069712.1"/>
    <property type="molecule type" value="Genomic_DNA"/>
</dbReference>
<accession>A0A9P5PV45</accession>
<reference evidence="1" key="1">
    <citation type="submission" date="2020-11" db="EMBL/GenBank/DDBJ databases">
        <authorList>
            <consortium name="DOE Joint Genome Institute"/>
            <person name="Ahrendt S."/>
            <person name="Riley R."/>
            <person name="Andreopoulos W."/>
            <person name="Labutti K."/>
            <person name="Pangilinan J."/>
            <person name="Ruiz-Duenas F.J."/>
            <person name="Barrasa J.M."/>
            <person name="Sanchez-Garcia M."/>
            <person name="Camarero S."/>
            <person name="Miyauchi S."/>
            <person name="Serrano A."/>
            <person name="Linde D."/>
            <person name="Babiker R."/>
            <person name="Drula E."/>
            <person name="Ayuso-Fernandez I."/>
            <person name="Pacheco R."/>
            <person name="Padilla G."/>
            <person name="Ferreira P."/>
            <person name="Barriuso J."/>
            <person name="Kellner H."/>
            <person name="Castanera R."/>
            <person name="Alfaro M."/>
            <person name="Ramirez L."/>
            <person name="Pisabarro A.G."/>
            <person name="Kuo A."/>
            <person name="Tritt A."/>
            <person name="Lipzen A."/>
            <person name="He G."/>
            <person name="Yan M."/>
            <person name="Ng V."/>
            <person name="Cullen D."/>
            <person name="Martin F."/>
            <person name="Rosso M.-N."/>
            <person name="Henrissat B."/>
            <person name="Hibbett D."/>
            <person name="Martinez A.T."/>
            <person name="Grigoriev I.V."/>
        </authorList>
    </citation>
    <scope>NUCLEOTIDE SEQUENCE</scope>
    <source>
        <strain evidence="1">AH 40177</strain>
    </source>
</reference>
<comment type="caution">
    <text evidence="1">The sequence shown here is derived from an EMBL/GenBank/DDBJ whole genome shotgun (WGS) entry which is preliminary data.</text>
</comment>
<protein>
    <submittedName>
        <fullName evidence="1">Uncharacterized protein</fullName>
    </submittedName>
</protein>
<organism evidence="1 2">
    <name type="scientific">Rhodocollybia butyracea</name>
    <dbReference type="NCBI Taxonomy" id="206335"/>
    <lineage>
        <taxon>Eukaryota</taxon>
        <taxon>Fungi</taxon>
        <taxon>Dikarya</taxon>
        <taxon>Basidiomycota</taxon>
        <taxon>Agaricomycotina</taxon>
        <taxon>Agaricomycetes</taxon>
        <taxon>Agaricomycetidae</taxon>
        <taxon>Agaricales</taxon>
        <taxon>Marasmiineae</taxon>
        <taxon>Omphalotaceae</taxon>
        <taxon>Rhodocollybia</taxon>
    </lineage>
</organism>
<proteinExistence type="predicted"/>
<sequence length="120" mass="13764">MFTGVLKDFAHRTTLGFYLDPWWGIPGTQLGSCCFVLYLWPLRIIPGFYLDAWRSMPDHTCVVLDAWWGIPGTQLGSCCFIPVPYLWSLCIKMEFYLDTWWSIAGTYLGSCCFIPGPYLS</sequence>
<dbReference type="AlphaFoldDB" id="A0A9P5PV45"/>
<evidence type="ECO:0000313" key="1">
    <source>
        <dbReference type="EMBL" id="KAF9069712.1"/>
    </source>
</evidence>